<comment type="caution">
    <text evidence="7">The sequence shown here is derived from an EMBL/GenBank/DDBJ whole genome shotgun (WGS) entry which is preliminary data.</text>
</comment>
<dbReference type="GO" id="GO:0016020">
    <property type="term" value="C:membrane"/>
    <property type="evidence" value="ECO:0007669"/>
    <property type="project" value="UniProtKB-SubCell"/>
</dbReference>
<comment type="similarity">
    <text evidence="2">Belongs to the TMEM86 family.</text>
</comment>
<name>A0A2V4L8D1_AQUAC</name>
<sequence length="228" mass="24467">MTSHPYRLYALAIALGLLYLLLLPLKPYPLGWLLKPLPMLIFAVLAWRAFPGAAGRWLALGYLGAAAGDFFLDFGERDGLFLQALLAFLLNQLAFSVAFVLLGRGRPLWRWRGLPVLLYALAMAAWMLPAAGALQVPVAIYLGCLLAMALLAGRLEPRPGPLWLGAMLFVVADSLIGLNKFVQPFPYAVEVIVSCYFSGQALIAWGLLRASAASPATTAPAAAARTAG</sequence>
<gene>
    <name evidence="7" type="ORF">DMO17_00490</name>
</gene>
<dbReference type="InterPro" id="IPR012506">
    <property type="entry name" value="TMEM86B-like"/>
</dbReference>
<evidence type="ECO:0000256" key="5">
    <source>
        <dbReference type="ARBA" id="ARBA00023136"/>
    </source>
</evidence>
<keyword evidence="5 6" id="KW-0472">Membrane</keyword>
<comment type="subcellular location">
    <subcellularLocation>
        <location evidence="1">Membrane</location>
        <topology evidence="1">Multi-pass membrane protein</topology>
    </subcellularLocation>
</comment>
<feature type="transmembrane region" description="Helical" evidence="6">
    <location>
        <begin position="80"/>
        <end position="102"/>
    </location>
</feature>
<dbReference type="OrthoDB" id="8925650at2"/>
<evidence type="ECO:0000256" key="1">
    <source>
        <dbReference type="ARBA" id="ARBA00004141"/>
    </source>
</evidence>
<keyword evidence="3 6" id="KW-0812">Transmembrane</keyword>
<feature type="transmembrane region" description="Helical" evidence="6">
    <location>
        <begin position="162"/>
        <end position="181"/>
    </location>
</feature>
<dbReference type="GO" id="GO:0016787">
    <property type="term" value="F:hydrolase activity"/>
    <property type="evidence" value="ECO:0007669"/>
    <property type="project" value="TreeGrafter"/>
</dbReference>
<feature type="transmembrane region" description="Helical" evidence="6">
    <location>
        <begin position="6"/>
        <end position="25"/>
    </location>
</feature>
<organism evidence="7 8">
    <name type="scientific">Aquipseudomonas alcaligenes</name>
    <name type="common">Pseudomonas alcaligenes</name>
    <dbReference type="NCBI Taxonomy" id="43263"/>
    <lineage>
        <taxon>Bacteria</taxon>
        <taxon>Pseudomonadati</taxon>
        <taxon>Pseudomonadota</taxon>
        <taxon>Gammaproteobacteria</taxon>
        <taxon>Pseudomonadales</taxon>
        <taxon>Pseudomonadaceae</taxon>
        <taxon>Aquipseudomonas</taxon>
    </lineage>
</organism>
<accession>A0A2V4L8D1</accession>
<feature type="transmembrane region" description="Helical" evidence="6">
    <location>
        <begin position="138"/>
        <end position="155"/>
    </location>
</feature>
<dbReference type="RefSeq" id="WP_110680359.1">
    <property type="nucleotide sequence ID" value="NZ_QJRX01000001.1"/>
</dbReference>
<protein>
    <recommendedName>
        <fullName evidence="9">Lysoplasmalogenase</fullName>
    </recommendedName>
</protein>
<evidence type="ECO:0000313" key="7">
    <source>
        <dbReference type="EMBL" id="PYC29209.1"/>
    </source>
</evidence>
<feature type="transmembrane region" description="Helical" evidence="6">
    <location>
        <begin position="37"/>
        <end position="60"/>
    </location>
</feature>
<evidence type="ECO:0000256" key="2">
    <source>
        <dbReference type="ARBA" id="ARBA00007375"/>
    </source>
</evidence>
<dbReference type="Proteomes" id="UP000248146">
    <property type="component" value="Unassembled WGS sequence"/>
</dbReference>
<feature type="transmembrane region" description="Helical" evidence="6">
    <location>
        <begin position="187"/>
        <end position="208"/>
    </location>
</feature>
<dbReference type="Pfam" id="PF07947">
    <property type="entry name" value="YhhN"/>
    <property type="match status" value="1"/>
</dbReference>
<feature type="transmembrane region" description="Helical" evidence="6">
    <location>
        <begin position="114"/>
        <end position="132"/>
    </location>
</feature>
<dbReference type="AlphaFoldDB" id="A0A2V4L8D1"/>
<keyword evidence="4 6" id="KW-1133">Transmembrane helix</keyword>
<dbReference type="PANTHER" id="PTHR31885">
    <property type="entry name" value="GH04784P"/>
    <property type="match status" value="1"/>
</dbReference>
<reference evidence="7 8" key="1">
    <citation type="submission" date="2018-06" db="EMBL/GenBank/DDBJ databases">
        <title>Pseudomonas diversity within urban Lake Michigan freshwaters.</title>
        <authorList>
            <person name="Batrich M."/>
            <person name="Hatzopoulos T."/>
            <person name="Putonti C."/>
        </authorList>
    </citation>
    <scope>NUCLEOTIDE SEQUENCE [LARGE SCALE GENOMIC DNA]</scope>
    <source>
        <strain evidence="7 8">MB-090714</strain>
    </source>
</reference>
<dbReference type="PANTHER" id="PTHR31885:SF6">
    <property type="entry name" value="GH04784P"/>
    <property type="match status" value="1"/>
</dbReference>
<evidence type="ECO:0000256" key="6">
    <source>
        <dbReference type="SAM" id="Phobius"/>
    </source>
</evidence>
<dbReference type="EMBL" id="QJRX01000001">
    <property type="protein sequence ID" value="PYC29209.1"/>
    <property type="molecule type" value="Genomic_DNA"/>
</dbReference>
<evidence type="ECO:0000256" key="4">
    <source>
        <dbReference type="ARBA" id="ARBA00022989"/>
    </source>
</evidence>
<evidence type="ECO:0000256" key="3">
    <source>
        <dbReference type="ARBA" id="ARBA00022692"/>
    </source>
</evidence>
<evidence type="ECO:0008006" key="9">
    <source>
        <dbReference type="Google" id="ProtNLM"/>
    </source>
</evidence>
<proteinExistence type="inferred from homology"/>
<evidence type="ECO:0000313" key="8">
    <source>
        <dbReference type="Proteomes" id="UP000248146"/>
    </source>
</evidence>